<dbReference type="InterPro" id="IPR007607">
    <property type="entry name" value="BacA/B"/>
</dbReference>
<protein>
    <submittedName>
        <fullName evidence="2">Polymer-forming cytoskeletal protein</fullName>
    </submittedName>
</protein>
<dbReference type="EMBL" id="DRQG01000133">
    <property type="protein sequence ID" value="HGY56848.1"/>
    <property type="molecule type" value="Genomic_DNA"/>
</dbReference>
<comment type="similarity">
    <text evidence="1">Belongs to the bactofilin family.</text>
</comment>
<dbReference type="PANTHER" id="PTHR35024:SF4">
    <property type="entry name" value="POLYMER-FORMING CYTOSKELETAL PROTEIN"/>
    <property type="match status" value="1"/>
</dbReference>
<dbReference type="Pfam" id="PF04519">
    <property type="entry name" value="Bactofilin"/>
    <property type="match status" value="1"/>
</dbReference>
<sequence length="136" mass="14577">MKSERKKVAIKSGKEFGVSTELNLIGKGTRLEGDIYTDSNIRIDGSVKGKVICKNTLTVGENGEIKGEIEAANAIIGGKIEGKLSVKEKLVLESKSSFVGELKARRLIVDEGAMFDGTSNMGKGDMKNAKEEIKAT</sequence>
<proteinExistence type="inferred from homology"/>
<name>A0A7V4U368_CALAY</name>
<evidence type="ECO:0000313" key="2">
    <source>
        <dbReference type="EMBL" id="HGY56848.1"/>
    </source>
</evidence>
<reference evidence="2" key="1">
    <citation type="journal article" date="2020" name="mSystems">
        <title>Genome- and Community-Level Interaction Insights into Carbon Utilization and Element Cycling Functions of Hydrothermarchaeota in Hydrothermal Sediment.</title>
        <authorList>
            <person name="Zhou Z."/>
            <person name="Liu Y."/>
            <person name="Xu W."/>
            <person name="Pan J."/>
            <person name="Luo Z.H."/>
            <person name="Li M."/>
        </authorList>
    </citation>
    <scope>NUCLEOTIDE SEQUENCE [LARGE SCALE GENOMIC DNA]</scope>
    <source>
        <strain evidence="2">HyVt-577</strain>
    </source>
</reference>
<evidence type="ECO:0000256" key="1">
    <source>
        <dbReference type="ARBA" id="ARBA00044755"/>
    </source>
</evidence>
<comment type="caution">
    <text evidence="2">The sequence shown here is derived from an EMBL/GenBank/DDBJ whole genome shotgun (WGS) entry which is preliminary data.</text>
</comment>
<dbReference type="PANTHER" id="PTHR35024">
    <property type="entry name" value="HYPOTHETICAL CYTOSOLIC PROTEIN"/>
    <property type="match status" value="1"/>
</dbReference>
<accession>A0A7V4U368</accession>
<dbReference type="Proteomes" id="UP000885779">
    <property type="component" value="Unassembled WGS sequence"/>
</dbReference>
<organism evidence="2">
    <name type="scientific">Caldithrix abyssi</name>
    <dbReference type="NCBI Taxonomy" id="187145"/>
    <lineage>
        <taxon>Bacteria</taxon>
        <taxon>Pseudomonadati</taxon>
        <taxon>Calditrichota</taxon>
        <taxon>Calditrichia</taxon>
        <taxon>Calditrichales</taxon>
        <taxon>Calditrichaceae</taxon>
        <taxon>Caldithrix</taxon>
    </lineage>
</organism>
<dbReference type="AlphaFoldDB" id="A0A7V4U368"/>
<gene>
    <name evidence="2" type="ORF">ENK44_14165</name>
</gene>